<keyword evidence="3" id="KW-1185">Reference proteome</keyword>
<name>A0AAN8ML36_9PEZI</name>
<protein>
    <submittedName>
        <fullName evidence="2">Uncharacterized protein</fullName>
    </submittedName>
</protein>
<comment type="caution">
    <text evidence="2">The sequence shown here is derived from an EMBL/GenBank/DDBJ whole genome shotgun (WGS) entry which is preliminary data.</text>
</comment>
<organism evidence="2 3">
    <name type="scientific">Orbilia javanica</name>
    <dbReference type="NCBI Taxonomy" id="47235"/>
    <lineage>
        <taxon>Eukaryota</taxon>
        <taxon>Fungi</taxon>
        <taxon>Dikarya</taxon>
        <taxon>Ascomycota</taxon>
        <taxon>Pezizomycotina</taxon>
        <taxon>Orbiliomycetes</taxon>
        <taxon>Orbiliales</taxon>
        <taxon>Orbiliaceae</taxon>
        <taxon>Orbilia</taxon>
    </lineage>
</organism>
<evidence type="ECO:0000313" key="2">
    <source>
        <dbReference type="EMBL" id="KAK6333414.1"/>
    </source>
</evidence>
<dbReference type="EMBL" id="JAVHNR010000009">
    <property type="protein sequence ID" value="KAK6333414.1"/>
    <property type="molecule type" value="Genomic_DNA"/>
</dbReference>
<sequence>MIARPDHPFRNLHYDAIFEILLRIDNKPDLENLCLAYPYLGGIVNERRYILNRLYWEEIRYDFFMPLVLVSSALTRSEVYLEILLSLLPPENSGDGEEEEEEGEEEEEEEEESAEGEGDIPKFQEIDIESTDMKKTIKKLIDSLSPDTALAMAKTHRDIEKLAYIFMNNQLEQHHPPPQACRSPTAGERTRVMMAIYRAYVMVLMRFVNQPGFPVSASLYNTYLEIAELMRPAAEQDVFHLLWREWDYWDLKEVGIVLDKLWFDLPVAIFREALGTGLDVDTQFVNVLQSRVRRREDSHHTEMEWIDDMISYMFSARTWNPEKHAEFLGYLGRRRRSSNWIIVMIMDGESLEPFILWEDTPNCHQMNAVLRTHIYYMTALRIRFLETEAIREDMYINPGVPLYCRPPARRLVKGATGRVIVPTTQDLAFSRVARTWLSPNQENVCTAIEDCLWDDWRLEEWGYHFPEFVEG</sequence>
<accession>A0AAN8ML36</accession>
<reference evidence="2 3" key="1">
    <citation type="submission" date="2019-10" db="EMBL/GenBank/DDBJ databases">
        <authorList>
            <person name="Palmer J.M."/>
        </authorList>
    </citation>
    <scope>NUCLEOTIDE SEQUENCE [LARGE SCALE GENOMIC DNA]</scope>
    <source>
        <strain evidence="2 3">TWF718</strain>
    </source>
</reference>
<feature type="region of interest" description="Disordered" evidence="1">
    <location>
        <begin position="90"/>
        <end position="125"/>
    </location>
</feature>
<gene>
    <name evidence="2" type="ORF">TWF718_011226</name>
</gene>
<evidence type="ECO:0000313" key="3">
    <source>
        <dbReference type="Proteomes" id="UP001313282"/>
    </source>
</evidence>
<dbReference type="AlphaFoldDB" id="A0AAN8ML36"/>
<dbReference type="Proteomes" id="UP001313282">
    <property type="component" value="Unassembled WGS sequence"/>
</dbReference>
<evidence type="ECO:0000256" key="1">
    <source>
        <dbReference type="SAM" id="MobiDB-lite"/>
    </source>
</evidence>
<feature type="compositionally biased region" description="Acidic residues" evidence="1">
    <location>
        <begin position="94"/>
        <end position="118"/>
    </location>
</feature>
<proteinExistence type="predicted"/>